<dbReference type="KEGG" id="ceh:CEW89_08375"/>
<protein>
    <submittedName>
        <fullName evidence="2">Uncharacterized protein</fullName>
    </submittedName>
</protein>
<keyword evidence="1" id="KW-1133">Transmembrane helix</keyword>
<feature type="transmembrane region" description="Helical" evidence="1">
    <location>
        <begin position="86"/>
        <end position="108"/>
    </location>
</feature>
<reference evidence="2 3" key="1">
    <citation type="submission" date="2017-06" db="EMBL/GenBank/DDBJ databases">
        <title>Celeribacter sp. TSPH2 complete genome sequence.</title>
        <authorList>
            <person name="Woo J.-H."/>
            <person name="Kim H.-S."/>
        </authorList>
    </citation>
    <scope>NUCLEOTIDE SEQUENCE [LARGE SCALE GENOMIC DNA]</scope>
    <source>
        <strain evidence="2 3">TSPH2</strain>
    </source>
</reference>
<evidence type="ECO:0000313" key="2">
    <source>
        <dbReference type="EMBL" id="ATG47588.1"/>
    </source>
</evidence>
<dbReference type="EMBL" id="CP022196">
    <property type="protein sequence ID" value="ATG47588.1"/>
    <property type="molecule type" value="Genomic_DNA"/>
</dbReference>
<keyword evidence="3" id="KW-1185">Reference proteome</keyword>
<keyword evidence="1" id="KW-0812">Transmembrane</keyword>
<accession>A0A291GBS5</accession>
<evidence type="ECO:0000313" key="3">
    <source>
        <dbReference type="Proteomes" id="UP000217935"/>
    </source>
</evidence>
<dbReference type="AlphaFoldDB" id="A0A291GBS5"/>
<sequence>MGMVLRPFFPLMALKWRLAIWSRGRGRFWNMTDLISAYWVEVHHLSVCRLTVVRFSRHLGRGSIRAQEWHLSHCVAVAGLEGLVSVVLLVAARVALILSFLFPVNFWIRVLQ</sequence>
<keyword evidence="1" id="KW-0472">Membrane</keyword>
<organism evidence="2 3">
    <name type="scientific">Celeribacter ethanolicus</name>
    <dbReference type="NCBI Taxonomy" id="1758178"/>
    <lineage>
        <taxon>Bacteria</taxon>
        <taxon>Pseudomonadati</taxon>
        <taxon>Pseudomonadota</taxon>
        <taxon>Alphaproteobacteria</taxon>
        <taxon>Rhodobacterales</taxon>
        <taxon>Roseobacteraceae</taxon>
        <taxon>Celeribacter</taxon>
    </lineage>
</organism>
<name>A0A291GBS5_9RHOB</name>
<dbReference type="Proteomes" id="UP000217935">
    <property type="component" value="Chromosome"/>
</dbReference>
<proteinExistence type="predicted"/>
<gene>
    <name evidence="2" type="ORF">CEW89_08375</name>
</gene>
<evidence type="ECO:0000256" key="1">
    <source>
        <dbReference type="SAM" id="Phobius"/>
    </source>
</evidence>